<dbReference type="Gene3D" id="3.30.559.10">
    <property type="entry name" value="Chloramphenicol acetyltransferase-like domain"/>
    <property type="match status" value="2"/>
</dbReference>
<dbReference type="InterPro" id="IPR023213">
    <property type="entry name" value="CAT-like_dom_sf"/>
</dbReference>
<name>A0AAE0CMC3_9ROSI</name>
<keyword evidence="3" id="KW-0012">Acyltransferase</keyword>
<protein>
    <submittedName>
        <fullName evidence="4">Uncharacterized protein</fullName>
    </submittedName>
</protein>
<evidence type="ECO:0000313" key="4">
    <source>
        <dbReference type="EMBL" id="KAK2656426.1"/>
    </source>
</evidence>
<keyword evidence="2" id="KW-0808">Transferase</keyword>
<reference evidence="4" key="1">
    <citation type="journal article" date="2023" name="Plant J.">
        <title>Genome sequences and population genomics provide insights into the demographic history, inbreeding, and mutation load of two 'living fossil' tree species of Dipteronia.</title>
        <authorList>
            <person name="Feng Y."/>
            <person name="Comes H.P."/>
            <person name="Chen J."/>
            <person name="Zhu S."/>
            <person name="Lu R."/>
            <person name="Zhang X."/>
            <person name="Li P."/>
            <person name="Qiu J."/>
            <person name="Olsen K.M."/>
            <person name="Qiu Y."/>
        </authorList>
    </citation>
    <scope>NUCLEOTIDE SEQUENCE</scope>
    <source>
        <strain evidence="4">KIB01</strain>
    </source>
</reference>
<accession>A0AAE0CMC3</accession>
<dbReference type="EMBL" id="JANJYI010000003">
    <property type="protein sequence ID" value="KAK2656426.1"/>
    <property type="molecule type" value="Genomic_DNA"/>
</dbReference>
<dbReference type="AlphaFoldDB" id="A0AAE0CMC3"/>
<dbReference type="PANTHER" id="PTHR31623:SF28">
    <property type="entry name" value="BAHD ACYLTRANSFERASE"/>
    <property type="match status" value="1"/>
</dbReference>
<evidence type="ECO:0000313" key="5">
    <source>
        <dbReference type="Proteomes" id="UP001280121"/>
    </source>
</evidence>
<evidence type="ECO:0000256" key="3">
    <source>
        <dbReference type="ARBA" id="ARBA00023315"/>
    </source>
</evidence>
<evidence type="ECO:0000256" key="2">
    <source>
        <dbReference type="ARBA" id="ARBA00022679"/>
    </source>
</evidence>
<evidence type="ECO:0000256" key="1">
    <source>
        <dbReference type="ARBA" id="ARBA00009861"/>
    </source>
</evidence>
<organism evidence="4 5">
    <name type="scientific">Dipteronia dyeriana</name>
    <dbReference type="NCBI Taxonomy" id="168575"/>
    <lineage>
        <taxon>Eukaryota</taxon>
        <taxon>Viridiplantae</taxon>
        <taxon>Streptophyta</taxon>
        <taxon>Embryophyta</taxon>
        <taxon>Tracheophyta</taxon>
        <taxon>Spermatophyta</taxon>
        <taxon>Magnoliopsida</taxon>
        <taxon>eudicotyledons</taxon>
        <taxon>Gunneridae</taxon>
        <taxon>Pentapetalae</taxon>
        <taxon>rosids</taxon>
        <taxon>malvids</taxon>
        <taxon>Sapindales</taxon>
        <taxon>Sapindaceae</taxon>
        <taxon>Hippocastanoideae</taxon>
        <taxon>Acereae</taxon>
        <taxon>Dipteronia</taxon>
    </lineage>
</organism>
<sequence length="413" mass="46009">MDVRIISREIIKPSSSTPDHLRTYKLSGLDQKIIKGHIPIVFFYSTASKSCEGLKKSLSEILTHYYPLAGRLKDYLSIDCDDSGVSFVEARVACNMSDVLKQPEIDPQEQLLPCNLKELLTSRSILAVQVSYFDCGGVAICLFFSHVCVDATAAANFIKSWAAISACGGIDFTVKDVIFDCTSVFPPIDDTVIPENTYTEDILYSLKENVRRRFLLDGSKISALQEKIGNRPTRFEAVFALMLGAITAGQREGNGFTATFPVNLRKRINLPIPEQCLGNIHTIVQTNWSREETTNYGKLTAKVRELIKMVNGEYVKKASPNGWLLRKDIDKIRDGMLFMISSWCTLPLYETDFGWGKPTVVVPLGRLKSGNHVAVILLDTGNDKGIEAWVSMSKEAMDKFEQDSSVIAYATFI</sequence>
<comment type="caution">
    <text evidence="4">The sequence shown here is derived from an EMBL/GenBank/DDBJ whole genome shotgun (WGS) entry which is preliminary data.</text>
</comment>
<dbReference type="GO" id="GO:0016746">
    <property type="term" value="F:acyltransferase activity"/>
    <property type="evidence" value="ECO:0007669"/>
    <property type="project" value="UniProtKB-KW"/>
</dbReference>
<dbReference type="PANTHER" id="PTHR31623">
    <property type="entry name" value="F21J9.9"/>
    <property type="match status" value="1"/>
</dbReference>
<comment type="similarity">
    <text evidence="1">Belongs to the plant acyltransferase family.</text>
</comment>
<gene>
    <name evidence="4" type="ORF">Ddye_009478</name>
</gene>
<keyword evidence="5" id="KW-1185">Reference proteome</keyword>
<dbReference type="Pfam" id="PF02458">
    <property type="entry name" value="Transferase"/>
    <property type="match status" value="1"/>
</dbReference>
<proteinExistence type="inferred from homology"/>
<dbReference type="Proteomes" id="UP001280121">
    <property type="component" value="Unassembled WGS sequence"/>
</dbReference>